<gene>
    <name evidence="8" type="primary">SEC3</name>
    <name evidence="8" type="ORF">AWJ20_3001</name>
</gene>
<keyword evidence="9" id="KW-1185">Reference proteome</keyword>
<comment type="similarity">
    <text evidence="1">Belongs to the SEC3 family.</text>
</comment>
<feature type="compositionally biased region" description="Low complexity" evidence="5">
    <location>
        <begin position="319"/>
        <end position="329"/>
    </location>
</feature>
<feature type="domain" description="Exocyst complex component Sec3 coiled-coil" evidence="6">
    <location>
        <begin position="596"/>
        <end position="727"/>
    </location>
</feature>
<keyword evidence="4" id="KW-0175">Coiled coil</keyword>
<dbReference type="PANTHER" id="PTHR16092:SF14">
    <property type="entry name" value="EXOCYST COMPLEX COMPONENT 1 ISOFORM X1"/>
    <property type="match status" value="1"/>
</dbReference>
<evidence type="ECO:0000313" key="8">
    <source>
        <dbReference type="EMBL" id="ANB15374.1"/>
    </source>
</evidence>
<dbReference type="EMBL" id="CP014503">
    <property type="protein sequence ID" value="ANB15374.1"/>
    <property type="molecule type" value="Genomic_DNA"/>
</dbReference>
<evidence type="ECO:0000259" key="6">
    <source>
        <dbReference type="Pfam" id="PF09763"/>
    </source>
</evidence>
<dbReference type="RefSeq" id="XP_018737851.1">
    <property type="nucleotide sequence ID" value="XM_018879989.1"/>
</dbReference>
<name>A0A167FJC3_9ASCO</name>
<dbReference type="GO" id="GO:0000145">
    <property type="term" value="C:exocyst"/>
    <property type="evidence" value="ECO:0007669"/>
    <property type="project" value="InterPro"/>
</dbReference>
<dbReference type="PANTHER" id="PTHR16092">
    <property type="entry name" value="SEC3/SYNTAXIN-RELATED"/>
    <property type="match status" value="1"/>
</dbReference>
<evidence type="ECO:0000256" key="5">
    <source>
        <dbReference type="SAM" id="MobiDB-lite"/>
    </source>
</evidence>
<dbReference type="GO" id="GO:0006893">
    <property type="term" value="P:Golgi to plasma membrane transport"/>
    <property type="evidence" value="ECO:0007669"/>
    <property type="project" value="TreeGrafter"/>
</dbReference>
<feature type="compositionally biased region" description="Low complexity" evidence="5">
    <location>
        <begin position="239"/>
        <end position="254"/>
    </location>
</feature>
<feature type="compositionally biased region" description="Polar residues" evidence="5">
    <location>
        <begin position="141"/>
        <end position="152"/>
    </location>
</feature>
<evidence type="ECO:0000259" key="7">
    <source>
        <dbReference type="Pfam" id="PF20654"/>
    </source>
</evidence>
<feature type="compositionally biased region" description="Basic and acidic residues" evidence="5">
    <location>
        <begin position="403"/>
        <end position="421"/>
    </location>
</feature>
<dbReference type="Pfam" id="PF20654">
    <property type="entry name" value="Sec3_C-term"/>
    <property type="match status" value="1"/>
</dbReference>
<feature type="region of interest" description="Disordered" evidence="5">
    <location>
        <begin position="30"/>
        <end position="208"/>
    </location>
</feature>
<dbReference type="GeneID" id="30034976"/>
<feature type="compositionally biased region" description="Low complexity" evidence="5">
    <location>
        <begin position="1162"/>
        <end position="1174"/>
    </location>
</feature>
<feature type="compositionally biased region" description="Polar residues" evidence="5">
    <location>
        <begin position="555"/>
        <end position="565"/>
    </location>
</feature>
<feature type="compositionally biased region" description="Low complexity" evidence="5">
    <location>
        <begin position="288"/>
        <end position="303"/>
    </location>
</feature>
<dbReference type="OrthoDB" id="27109at2759"/>
<dbReference type="KEGG" id="slb:AWJ20_3001"/>
<keyword evidence="3" id="KW-0268">Exocytosis</keyword>
<organism evidence="8 9">
    <name type="scientific">Sugiyamaella lignohabitans</name>
    <dbReference type="NCBI Taxonomy" id="796027"/>
    <lineage>
        <taxon>Eukaryota</taxon>
        <taxon>Fungi</taxon>
        <taxon>Dikarya</taxon>
        <taxon>Ascomycota</taxon>
        <taxon>Saccharomycotina</taxon>
        <taxon>Dipodascomycetes</taxon>
        <taxon>Dipodascales</taxon>
        <taxon>Trichomonascaceae</taxon>
        <taxon>Sugiyamaella</taxon>
    </lineage>
</organism>
<evidence type="ECO:0000256" key="1">
    <source>
        <dbReference type="ARBA" id="ARBA00006518"/>
    </source>
</evidence>
<accession>A0A167FJC3</accession>
<dbReference type="GO" id="GO:0005886">
    <property type="term" value="C:plasma membrane"/>
    <property type="evidence" value="ECO:0007669"/>
    <property type="project" value="TreeGrafter"/>
</dbReference>
<feature type="region of interest" description="Disordered" evidence="5">
    <location>
        <begin position="1154"/>
        <end position="1174"/>
    </location>
</feature>
<feature type="compositionally biased region" description="Low complexity" evidence="5">
    <location>
        <begin position="83"/>
        <end position="105"/>
    </location>
</feature>
<evidence type="ECO:0000256" key="4">
    <source>
        <dbReference type="ARBA" id="ARBA00023054"/>
    </source>
</evidence>
<evidence type="ECO:0000256" key="2">
    <source>
        <dbReference type="ARBA" id="ARBA00022448"/>
    </source>
</evidence>
<feature type="domain" description="Exocyst complex component Sec3 C-terminal" evidence="7">
    <location>
        <begin position="958"/>
        <end position="1345"/>
    </location>
</feature>
<dbReference type="GO" id="GO:0005546">
    <property type="term" value="F:phosphatidylinositol-4,5-bisphosphate binding"/>
    <property type="evidence" value="ECO:0007669"/>
    <property type="project" value="TreeGrafter"/>
</dbReference>
<feature type="region of interest" description="Disordered" evidence="5">
    <location>
        <begin position="453"/>
        <end position="492"/>
    </location>
</feature>
<evidence type="ECO:0000256" key="3">
    <source>
        <dbReference type="ARBA" id="ARBA00022483"/>
    </source>
</evidence>
<feature type="compositionally biased region" description="Polar residues" evidence="5">
    <location>
        <begin position="387"/>
        <end position="401"/>
    </location>
</feature>
<dbReference type="InterPro" id="IPR048628">
    <property type="entry name" value="Sec3_C"/>
</dbReference>
<evidence type="ECO:0000313" key="9">
    <source>
        <dbReference type="Proteomes" id="UP000189580"/>
    </source>
</evidence>
<feature type="compositionally biased region" description="Polar residues" evidence="5">
    <location>
        <begin position="335"/>
        <end position="350"/>
    </location>
</feature>
<feature type="compositionally biased region" description="Polar residues" evidence="5">
    <location>
        <begin position="30"/>
        <end position="52"/>
    </location>
</feature>
<reference evidence="8 9" key="1">
    <citation type="submission" date="2016-02" db="EMBL/GenBank/DDBJ databases">
        <title>Complete genome sequence and transcriptome regulation of the pentose utilising yeast Sugiyamaella lignohabitans.</title>
        <authorList>
            <person name="Bellasio M."/>
            <person name="Peymann A."/>
            <person name="Valli M."/>
            <person name="Sipitzky M."/>
            <person name="Graf A."/>
            <person name="Sauer M."/>
            <person name="Marx H."/>
            <person name="Mattanovich D."/>
        </authorList>
    </citation>
    <scope>NUCLEOTIDE SEQUENCE [LARGE SCALE GENOMIC DNA]</scope>
    <source>
        <strain evidence="8 9">CBS 10342</strain>
    </source>
</reference>
<dbReference type="Proteomes" id="UP000189580">
    <property type="component" value="Chromosome b"/>
</dbReference>
<feature type="region of interest" description="Disordered" evidence="5">
    <location>
        <begin position="540"/>
        <end position="568"/>
    </location>
</feature>
<dbReference type="Pfam" id="PF09763">
    <property type="entry name" value="Sec3_CC"/>
    <property type="match status" value="1"/>
</dbReference>
<protein>
    <submittedName>
        <fullName evidence="8">Sec3p</fullName>
    </submittedName>
</protein>
<sequence length="1369" mass="149123">MLKIYKKYTSGRVPELVNLDNIVDVATRTPSTTADASPMKSDTSRLPGQVSGSVPAPDPRSIAVPGANTKQEPPVAPQEETSKQSSARSSQQVQQQPTQQNVASSSTAVVRAPSPQPENGNQLQAPVHDIRKGPQPLDTRQGPQPSQMSSATSKQPPPLSSKKSLSSLQGPLLAPKGDSVAHKGPTTNPPAQLQKKPSMPLLNSGISPGAYAAAGAAATAAAMGNVANKMTPGGPPRRPSQQSSSSSGSIPQIRKVSSSGPSSNVKAVQARLQNQMAGASTSANGAQSVHSGGSSSPSSSQTSLPQNRPSSAVRQGSVSAASQPSQQSQPPLPTARQQLKPSQQSVSSPDLTHPVPESLVRPLDSETSSQVPAARTDLAQPSPRSVDYSTGNAKITTQTSKAADMHNKSKEESMHTTESDVRVGDTLAGAVINRQTPSPVAIVTTVDQEQTPLAVTKSAPTQAVEMGSDDESKIPGPSTSTPELGVSKGHARNRSSVQGIKIFARSPSPNIQPEDDGTVPTDEDLSLREQNDVVNKDLTEQGHTHTFTRGHKARQPSSASNLSRASKTRRLSMISNASAVEETLEDFNWNGREDVETLERNITRELAHIEASNLHNVVDLDERLDELERSLDLAVNECDKIGTTLGVFSVQLGSFGDDIAHIEGQGQGLQVQTTNQKTLWNDLNGLLQTVSLPEERLQVLRECGYDSPRELALLEATAVDLYRAVQTVRAENGTQSGYLGNLRALREKKHVYDKAASEFILRTRTYLDRKFKLAVQASEREISNVQQSIDDPRLVRIDPLTLAQLYPLSGVILFVKDLDHVNYSSIVKGYDRVLREYYEVSISSFLAKWKRQLSALISKYEQFSYTGNKENNAVSEGLVSKSLKRSGTIARFKSSASSTSLSTDASGAKGAASQVSLEDSKGIVDLADRKLVQKALRKIFDSLTSLVIGEQEAFTLLFHESSFDSLNFPSFAISNPVANRSKPPHYYEKLRTRDIDPDYSKAQELASNVGTIFDCLFDQTAKFLDDYLAHFSLGSPFLLAVIDYYVMKLDSTNQDFLSQVLVKLKDRITSKWQAFINQQIGIINSTIVSSKKRKGVVPFVRKFPLFANSIEEDLKNVSSTDSVQNLPVRKVIDSSYDKVSKAIFHNLERLAKDTGTSQTNGTSPNITSANNSSSNLTTANDFEDKELLNYHVMMIENMNILMESLSSMDNASLESVAYTARTTYRKELDLYIQTVLHRPVGKLLDFIDGFNAIVDKNPNENPTHRHGYSKSSFRKLISSYDSKEVRKGIETLRKRVEKHFAGDDEDPTFSNNPGNRKLLDKVWSATQASYSVLYGDLVKIESKYYLDSPGEASQIEFSKNDIVTSFSKI</sequence>
<proteinExistence type="inferred from homology"/>
<feature type="region of interest" description="Disordered" evidence="5">
    <location>
        <begin position="226"/>
        <end position="421"/>
    </location>
</feature>
<feature type="compositionally biased region" description="Low complexity" evidence="5">
    <location>
        <begin position="160"/>
        <end position="169"/>
    </location>
</feature>
<dbReference type="InterPro" id="IPR019160">
    <property type="entry name" value="Sec3_CC"/>
</dbReference>
<dbReference type="GO" id="GO:0006887">
    <property type="term" value="P:exocytosis"/>
    <property type="evidence" value="ECO:0007669"/>
    <property type="project" value="UniProtKB-KW"/>
</dbReference>
<keyword evidence="2" id="KW-0813">Transport</keyword>
<feature type="compositionally biased region" description="Polar residues" evidence="5">
    <location>
        <begin position="255"/>
        <end position="287"/>
    </location>
</feature>
<feature type="compositionally biased region" description="Polar residues" evidence="5">
    <location>
        <begin position="304"/>
        <end position="318"/>
    </location>
</feature>